<keyword evidence="1" id="KW-0812">Transmembrane</keyword>
<evidence type="ECO:0000256" key="1">
    <source>
        <dbReference type="SAM" id="Phobius"/>
    </source>
</evidence>
<organism evidence="2 3">
    <name type="scientific">Pseudoalteromonas viridis</name>
    <dbReference type="NCBI Taxonomy" id="339617"/>
    <lineage>
        <taxon>Bacteria</taxon>
        <taxon>Pseudomonadati</taxon>
        <taxon>Pseudomonadota</taxon>
        <taxon>Gammaproteobacteria</taxon>
        <taxon>Alteromonadales</taxon>
        <taxon>Pseudoalteromonadaceae</taxon>
        <taxon>Pseudoalteromonas</taxon>
    </lineage>
</organism>
<gene>
    <name evidence="2" type="ORF">J5X90_15910</name>
</gene>
<sequence>MSIKGIIKWQWEGYAKFHKSRSNLWLHIFAVPIFIAGSVLLFFTVFNFSVLLLVVSILLMAVSLAVQGIGHNEEALPPEPFTGPVNAVIRILLEQLYTFPKFVISGGWCAAYKNSKSSNKLSV</sequence>
<evidence type="ECO:0000313" key="2">
    <source>
        <dbReference type="EMBL" id="QTL34993.1"/>
    </source>
</evidence>
<keyword evidence="1" id="KW-1133">Transmembrane helix</keyword>
<feature type="transmembrane region" description="Helical" evidence="1">
    <location>
        <begin position="24"/>
        <end position="42"/>
    </location>
</feature>
<name>A0ABX7V283_9GAMM</name>
<feature type="transmembrane region" description="Helical" evidence="1">
    <location>
        <begin position="48"/>
        <end position="66"/>
    </location>
</feature>
<evidence type="ECO:0000313" key="3">
    <source>
        <dbReference type="Proteomes" id="UP000665025"/>
    </source>
</evidence>
<protein>
    <submittedName>
        <fullName evidence="2">Terminase</fullName>
    </submittedName>
</protein>
<accession>A0ABX7V283</accession>
<proteinExistence type="predicted"/>
<reference evidence="2 3" key="1">
    <citation type="submission" date="2021-03" db="EMBL/GenBank/DDBJ databases">
        <title>Complete Genome of Pseudoalteromonas viridis Strain BBR56, a new biocontrol bacterial candidate.</title>
        <authorList>
            <person name="Handayani D.P."/>
            <person name="Isnansetyo A."/>
            <person name="Istiqomah I."/>
            <person name="Jumina J."/>
        </authorList>
    </citation>
    <scope>NUCLEOTIDE SEQUENCE [LARGE SCALE GENOMIC DNA]</scope>
    <source>
        <strain evidence="2 3">BBR56</strain>
    </source>
</reference>
<dbReference type="RefSeq" id="WP_209052027.1">
    <property type="nucleotide sequence ID" value="NZ_CP072425.1"/>
</dbReference>
<dbReference type="Proteomes" id="UP000665025">
    <property type="component" value="Chromosome 1"/>
</dbReference>
<keyword evidence="1" id="KW-0472">Membrane</keyword>
<dbReference type="EMBL" id="CP072425">
    <property type="protein sequence ID" value="QTL34993.1"/>
    <property type="molecule type" value="Genomic_DNA"/>
</dbReference>
<keyword evidence="3" id="KW-1185">Reference proteome</keyword>